<dbReference type="RefSeq" id="XP_007839011.1">
    <property type="nucleotide sequence ID" value="XM_007840820.1"/>
</dbReference>
<accession>W3WN12</accession>
<dbReference type="AlphaFoldDB" id="W3WN12"/>
<comment type="similarity">
    <text evidence="2">Belongs to the major facilitator superfamily. TCR/Tet family.</text>
</comment>
<dbReference type="eggNOG" id="KOG0254">
    <property type="taxonomic scope" value="Eukaryota"/>
</dbReference>
<comment type="subcellular location">
    <subcellularLocation>
        <location evidence="1">Membrane</location>
        <topology evidence="1">Multi-pass membrane protein</topology>
    </subcellularLocation>
</comment>
<feature type="transmembrane region" description="Helical" evidence="7">
    <location>
        <begin position="197"/>
        <end position="216"/>
    </location>
</feature>
<feature type="transmembrane region" description="Helical" evidence="7">
    <location>
        <begin position="262"/>
        <end position="284"/>
    </location>
</feature>
<evidence type="ECO:0000256" key="7">
    <source>
        <dbReference type="SAM" id="Phobius"/>
    </source>
</evidence>
<feature type="transmembrane region" description="Helical" evidence="7">
    <location>
        <begin position="460"/>
        <end position="483"/>
    </location>
</feature>
<dbReference type="OMA" id="VLWGMGW"/>
<evidence type="ECO:0000256" key="4">
    <source>
        <dbReference type="ARBA" id="ARBA00022989"/>
    </source>
</evidence>
<feature type="domain" description="Major facilitator superfamily (MFS) profile" evidence="8">
    <location>
        <begin position="68"/>
        <end position="561"/>
    </location>
</feature>
<keyword evidence="3 7" id="KW-0812">Transmembrane</keyword>
<dbReference type="Gene3D" id="1.20.1250.20">
    <property type="entry name" value="MFS general substrate transporter like domains"/>
    <property type="match status" value="2"/>
</dbReference>
<dbReference type="GO" id="GO:0022857">
    <property type="term" value="F:transmembrane transporter activity"/>
    <property type="evidence" value="ECO:0007669"/>
    <property type="project" value="InterPro"/>
</dbReference>
<evidence type="ECO:0000256" key="6">
    <source>
        <dbReference type="SAM" id="MobiDB-lite"/>
    </source>
</evidence>
<feature type="transmembrane region" description="Helical" evidence="7">
    <location>
        <begin position="365"/>
        <end position="384"/>
    </location>
</feature>
<evidence type="ECO:0000256" key="2">
    <source>
        <dbReference type="ARBA" id="ARBA00007520"/>
    </source>
</evidence>
<evidence type="ECO:0000259" key="8">
    <source>
        <dbReference type="PROSITE" id="PS50850"/>
    </source>
</evidence>
<organism evidence="9 10">
    <name type="scientific">Pestalotiopsis fici (strain W106-1 / CGMCC3.15140)</name>
    <dbReference type="NCBI Taxonomy" id="1229662"/>
    <lineage>
        <taxon>Eukaryota</taxon>
        <taxon>Fungi</taxon>
        <taxon>Dikarya</taxon>
        <taxon>Ascomycota</taxon>
        <taxon>Pezizomycotina</taxon>
        <taxon>Sordariomycetes</taxon>
        <taxon>Xylariomycetidae</taxon>
        <taxon>Amphisphaeriales</taxon>
        <taxon>Sporocadaceae</taxon>
        <taxon>Pestalotiopsis</taxon>
    </lineage>
</organism>
<reference evidence="10" key="1">
    <citation type="journal article" date="2015" name="BMC Genomics">
        <title>Genomic and transcriptomic analysis of the endophytic fungus Pestalotiopsis fici reveals its lifestyle and high potential for synthesis of natural products.</title>
        <authorList>
            <person name="Wang X."/>
            <person name="Zhang X."/>
            <person name="Liu L."/>
            <person name="Xiang M."/>
            <person name="Wang W."/>
            <person name="Sun X."/>
            <person name="Che Y."/>
            <person name="Guo L."/>
            <person name="Liu G."/>
            <person name="Guo L."/>
            <person name="Wang C."/>
            <person name="Yin W.B."/>
            <person name="Stadler M."/>
            <person name="Zhang X."/>
            <person name="Liu X."/>
        </authorList>
    </citation>
    <scope>NUCLEOTIDE SEQUENCE [LARGE SCALE GENOMIC DNA]</scope>
    <source>
        <strain evidence="10">W106-1 / CGMCC3.15140</strain>
    </source>
</reference>
<feature type="transmembrane region" description="Helical" evidence="7">
    <location>
        <begin position="65"/>
        <end position="91"/>
    </location>
</feature>
<evidence type="ECO:0000256" key="3">
    <source>
        <dbReference type="ARBA" id="ARBA00022692"/>
    </source>
</evidence>
<name>W3WN12_PESFW</name>
<evidence type="ECO:0000256" key="1">
    <source>
        <dbReference type="ARBA" id="ARBA00004141"/>
    </source>
</evidence>
<keyword evidence="4 7" id="KW-1133">Transmembrane helix</keyword>
<dbReference type="FunCoup" id="W3WN12">
    <property type="interactions" value="78"/>
</dbReference>
<feature type="compositionally biased region" description="Polar residues" evidence="6">
    <location>
        <begin position="10"/>
        <end position="22"/>
    </location>
</feature>
<dbReference type="GO" id="GO:0005886">
    <property type="term" value="C:plasma membrane"/>
    <property type="evidence" value="ECO:0007669"/>
    <property type="project" value="TreeGrafter"/>
</dbReference>
<feature type="transmembrane region" description="Helical" evidence="7">
    <location>
        <begin position="222"/>
        <end position="241"/>
    </location>
</feature>
<dbReference type="PANTHER" id="PTHR23501">
    <property type="entry name" value="MAJOR FACILITATOR SUPERFAMILY"/>
    <property type="match status" value="1"/>
</dbReference>
<sequence length="572" mass="60725">MEHELHDTPAPSTMSTGNQTMVESDETKAEASASKNEDVRATISSSEPLSLKPEDDNNHISGFKLAAVVSSITMVVFILLLDVSIIATAIPRITSDFHSLDDVGWYAAAYQLASATLQPLTGKFYTHFSTKWVFVLFLFLFEIGSFICGVSTSSIMFIIGRVVAGLGGSGLINGALTMVSGAVPVERRACKFSQNLFGQLGLISGPLLGGVFTQFSTWRWCFYINLPAGAIAACILVALDIPDLTKKEPFSLALIRKVIPQLDLFGFALLAPTSVMFLLALQLGGNEYEWGSATIVGLFFGSGVLAIIFVIRESRVGDKAMIPSKIIKQKIAISSAIQGMFLFGTVTVASYYFPIYFQAVKGAGPALSGVYLLPSIFSQLALVVSSGWLVTKLGYYLPWPIASGAISAIGNGLVSTFTPTTSTGQWVGYQIILGIGRGAGMQMAMIAIQTGLPGYHIPVAIAFQVFCQNMLGSILLVVASTIFNQSLAVELPKHAPSVSIEAATAAGSDAEAVRALLPDGSPELNGLLLSYSNSIDHVFILLAVCSIASFVAAFFMGWTDTRKKKGPGKGAA</sequence>
<dbReference type="PROSITE" id="PS50850">
    <property type="entry name" value="MFS"/>
    <property type="match status" value="1"/>
</dbReference>
<dbReference type="KEGG" id="pfy:PFICI_12239"/>
<dbReference type="Pfam" id="PF07690">
    <property type="entry name" value="MFS_1"/>
    <property type="match status" value="1"/>
</dbReference>
<feature type="transmembrane region" description="Helical" evidence="7">
    <location>
        <begin position="132"/>
        <end position="159"/>
    </location>
</feature>
<dbReference type="InParanoid" id="W3WN12"/>
<evidence type="ECO:0000313" key="10">
    <source>
        <dbReference type="Proteomes" id="UP000030651"/>
    </source>
</evidence>
<dbReference type="InterPro" id="IPR020846">
    <property type="entry name" value="MFS_dom"/>
</dbReference>
<gene>
    <name evidence="9" type="ORF">PFICI_12239</name>
</gene>
<feature type="transmembrane region" description="Helical" evidence="7">
    <location>
        <begin position="290"/>
        <end position="311"/>
    </location>
</feature>
<feature type="transmembrane region" description="Helical" evidence="7">
    <location>
        <begin position="538"/>
        <end position="559"/>
    </location>
</feature>
<feature type="compositionally biased region" description="Basic and acidic residues" evidence="6">
    <location>
        <begin position="25"/>
        <end position="40"/>
    </location>
</feature>
<dbReference type="PANTHER" id="PTHR23501:SF193">
    <property type="entry name" value="MULTIDRUG TRANSPORTER, PUTATIVE (AFU_ORTHOLOGUE AFUA_8G00940)-RELATED"/>
    <property type="match status" value="1"/>
</dbReference>
<dbReference type="SUPFAM" id="SSF103473">
    <property type="entry name" value="MFS general substrate transporter"/>
    <property type="match status" value="1"/>
</dbReference>
<dbReference type="InterPro" id="IPR011701">
    <property type="entry name" value="MFS"/>
</dbReference>
<feature type="transmembrane region" description="Helical" evidence="7">
    <location>
        <begin position="331"/>
        <end position="353"/>
    </location>
</feature>
<dbReference type="GeneID" id="19277252"/>
<feature type="region of interest" description="Disordered" evidence="6">
    <location>
        <begin position="1"/>
        <end position="53"/>
    </location>
</feature>
<dbReference type="InterPro" id="IPR036259">
    <property type="entry name" value="MFS_trans_sf"/>
</dbReference>
<dbReference type="HOGENOM" id="CLU_000960_22_1_1"/>
<evidence type="ECO:0000256" key="5">
    <source>
        <dbReference type="ARBA" id="ARBA00023136"/>
    </source>
</evidence>
<keyword evidence="10" id="KW-1185">Reference proteome</keyword>
<dbReference type="OrthoDB" id="10021397at2759"/>
<dbReference type="Proteomes" id="UP000030651">
    <property type="component" value="Unassembled WGS sequence"/>
</dbReference>
<feature type="transmembrane region" description="Helical" evidence="7">
    <location>
        <begin position="396"/>
        <end position="414"/>
    </location>
</feature>
<proteinExistence type="inferred from homology"/>
<dbReference type="CDD" id="cd17502">
    <property type="entry name" value="MFS_Azr1_MDR_like"/>
    <property type="match status" value="1"/>
</dbReference>
<dbReference type="EMBL" id="KI912118">
    <property type="protein sequence ID" value="ETS75295.1"/>
    <property type="molecule type" value="Genomic_DNA"/>
</dbReference>
<feature type="transmembrane region" description="Helical" evidence="7">
    <location>
        <begin position="165"/>
        <end position="185"/>
    </location>
</feature>
<feature type="transmembrane region" description="Helical" evidence="7">
    <location>
        <begin position="426"/>
        <end position="448"/>
    </location>
</feature>
<keyword evidence="5 7" id="KW-0472">Membrane</keyword>
<evidence type="ECO:0000313" key="9">
    <source>
        <dbReference type="EMBL" id="ETS75295.1"/>
    </source>
</evidence>
<protein>
    <recommendedName>
        <fullName evidence="8">Major facilitator superfamily (MFS) profile domain-containing protein</fullName>
    </recommendedName>
</protein>